<dbReference type="AlphaFoldDB" id="A0AA38HVG7"/>
<dbReference type="EMBL" id="JALNTZ010000008">
    <property type="protein sequence ID" value="KAJ3644269.1"/>
    <property type="molecule type" value="Genomic_DNA"/>
</dbReference>
<evidence type="ECO:0000313" key="2">
    <source>
        <dbReference type="Proteomes" id="UP001168821"/>
    </source>
</evidence>
<proteinExistence type="predicted"/>
<organism evidence="1 2">
    <name type="scientific">Zophobas morio</name>
    <dbReference type="NCBI Taxonomy" id="2755281"/>
    <lineage>
        <taxon>Eukaryota</taxon>
        <taxon>Metazoa</taxon>
        <taxon>Ecdysozoa</taxon>
        <taxon>Arthropoda</taxon>
        <taxon>Hexapoda</taxon>
        <taxon>Insecta</taxon>
        <taxon>Pterygota</taxon>
        <taxon>Neoptera</taxon>
        <taxon>Endopterygota</taxon>
        <taxon>Coleoptera</taxon>
        <taxon>Polyphaga</taxon>
        <taxon>Cucujiformia</taxon>
        <taxon>Tenebrionidae</taxon>
        <taxon>Zophobas</taxon>
    </lineage>
</organism>
<protein>
    <submittedName>
        <fullName evidence="1">Uncharacterized protein</fullName>
    </submittedName>
</protein>
<reference evidence="1" key="1">
    <citation type="journal article" date="2023" name="G3 (Bethesda)">
        <title>Whole genome assemblies of Zophobas morio and Tenebrio molitor.</title>
        <authorList>
            <person name="Kaur S."/>
            <person name="Stinson S.A."/>
            <person name="diCenzo G.C."/>
        </authorList>
    </citation>
    <scope>NUCLEOTIDE SEQUENCE</scope>
    <source>
        <strain evidence="1">QUZm001</strain>
    </source>
</reference>
<gene>
    <name evidence="1" type="ORF">Zmor_026935</name>
</gene>
<keyword evidence="2" id="KW-1185">Reference proteome</keyword>
<accession>A0AA38HVG7</accession>
<evidence type="ECO:0000313" key="1">
    <source>
        <dbReference type="EMBL" id="KAJ3644269.1"/>
    </source>
</evidence>
<comment type="caution">
    <text evidence="1">The sequence shown here is derived from an EMBL/GenBank/DDBJ whole genome shotgun (WGS) entry which is preliminary data.</text>
</comment>
<dbReference type="Proteomes" id="UP001168821">
    <property type="component" value="Unassembled WGS sequence"/>
</dbReference>
<sequence>MALFSSKYPLSSPCPYLMIRKNVNVNAAKDTIDTHSAKAPSRRFIHFIPWHDLLVLNAIKTSALLPGKWMGGNNVVSRCLLPSEIRSYDSKTRLYH</sequence>
<name>A0AA38HVG7_9CUCU</name>